<reference evidence="2" key="1">
    <citation type="submission" date="2016-05" db="EMBL/GenBank/DDBJ databases">
        <authorList>
            <person name="Naeem Raeece"/>
        </authorList>
    </citation>
    <scope>NUCLEOTIDE SEQUENCE [LARGE SCALE GENOMIC DNA]</scope>
</reference>
<dbReference type="EMBL" id="FLRD01000003">
    <property type="protein sequence ID" value="SBT30526.1"/>
    <property type="molecule type" value="Genomic_DNA"/>
</dbReference>
<organism evidence="1 2">
    <name type="scientific">Plasmodium ovale wallikeri</name>
    <dbReference type="NCBI Taxonomy" id="864142"/>
    <lineage>
        <taxon>Eukaryota</taxon>
        <taxon>Sar</taxon>
        <taxon>Alveolata</taxon>
        <taxon>Apicomplexa</taxon>
        <taxon>Aconoidasida</taxon>
        <taxon>Haemosporida</taxon>
        <taxon>Plasmodiidae</taxon>
        <taxon>Plasmodium</taxon>
        <taxon>Plasmodium (Plasmodium)</taxon>
    </lineage>
</organism>
<protein>
    <submittedName>
        <fullName evidence="1">Uncharacterized protein</fullName>
    </submittedName>
</protein>
<proteinExistence type="predicted"/>
<name>A0A1A8YH09_PLAOA</name>
<dbReference type="Proteomes" id="UP000078555">
    <property type="component" value="Unassembled WGS sequence"/>
</dbReference>
<keyword evidence="2" id="KW-1185">Reference proteome</keyword>
<gene>
    <name evidence="1" type="ORF">POVWA1_001920</name>
</gene>
<accession>A0A1A8YH09</accession>
<evidence type="ECO:0000313" key="2">
    <source>
        <dbReference type="Proteomes" id="UP000078555"/>
    </source>
</evidence>
<evidence type="ECO:0000313" key="1">
    <source>
        <dbReference type="EMBL" id="SBT30526.1"/>
    </source>
</evidence>
<dbReference type="AlphaFoldDB" id="A0A1A8YH09"/>
<sequence length="236" mass="25462">MFAAAFSASFPTAFPAAFPFNGSLYTSPCAGSGCNANTPHIKIRYGGTSNWKGVSCPRQRRRWTRWVTGAMNPTRIPTFRPLRRIGHMSIGSPSTRSSVLPRLPSCMVSSGQVRTSDQKRPSIKWHSKQNKRKETIRIAPAIEATTAIATTAIATTAITTAAITTAALATTFLTTIAPTTDASSTAFFPLSFCRGMDCGGRSRRRCVFPPFSAEVSGVGVQWLPRSPPSLRNPYTG</sequence>